<evidence type="ECO:0000256" key="1">
    <source>
        <dbReference type="SAM" id="Phobius"/>
    </source>
</evidence>
<evidence type="ECO:0000313" key="3">
    <source>
        <dbReference type="Proteomes" id="UP001597319"/>
    </source>
</evidence>
<keyword evidence="3" id="KW-1185">Reference proteome</keyword>
<name>A0ABW5LDZ3_9FLAO</name>
<organism evidence="2 3">
    <name type="scientific">Aquimarina rubra</name>
    <dbReference type="NCBI Taxonomy" id="1920033"/>
    <lineage>
        <taxon>Bacteria</taxon>
        <taxon>Pseudomonadati</taxon>
        <taxon>Bacteroidota</taxon>
        <taxon>Flavobacteriia</taxon>
        <taxon>Flavobacteriales</taxon>
        <taxon>Flavobacteriaceae</taxon>
        <taxon>Aquimarina</taxon>
    </lineage>
</organism>
<comment type="caution">
    <text evidence="2">The sequence shown here is derived from an EMBL/GenBank/DDBJ whole genome shotgun (WGS) entry which is preliminary data.</text>
</comment>
<accession>A0ABW5LDZ3</accession>
<feature type="transmembrane region" description="Helical" evidence="1">
    <location>
        <begin position="30"/>
        <end position="48"/>
    </location>
</feature>
<evidence type="ECO:0000313" key="2">
    <source>
        <dbReference type="EMBL" id="MFD2562501.1"/>
    </source>
</evidence>
<feature type="transmembrane region" description="Helical" evidence="1">
    <location>
        <begin position="7"/>
        <end position="24"/>
    </location>
</feature>
<reference evidence="3" key="1">
    <citation type="journal article" date="2019" name="Int. J. Syst. Evol. Microbiol.">
        <title>The Global Catalogue of Microorganisms (GCM) 10K type strain sequencing project: providing services to taxonomists for standard genome sequencing and annotation.</title>
        <authorList>
            <consortium name="The Broad Institute Genomics Platform"/>
            <consortium name="The Broad Institute Genome Sequencing Center for Infectious Disease"/>
            <person name="Wu L."/>
            <person name="Ma J."/>
        </authorList>
    </citation>
    <scope>NUCLEOTIDE SEQUENCE [LARGE SCALE GENOMIC DNA]</scope>
    <source>
        <strain evidence="3">KCTC 52274</strain>
    </source>
</reference>
<dbReference type="Proteomes" id="UP001597319">
    <property type="component" value="Unassembled WGS sequence"/>
</dbReference>
<keyword evidence="1" id="KW-0472">Membrane</keyword>
<protein>
    <submittedName>
        <fullName evidence="2">Uncharacterized protein</fullName>
    </submittedName>
</protein>
<gene>
    <name evidence="2" type="ORF">ACFSR1_07430</name>
</gene>
<keyword evidence="1" id="KW-1133">Transmembrane helix</keyword>
<sequence length="60" mass="6576">MKYITGTTLASIGILFSIFGMTILSDFYTIKYIALGLGVILAILGVYLEQKAKQKNQSKS</sequence>
<proteinExistence type="predicted"/>
<keyword evidence="1" id="KW-0812">Transmembrane</keyword>
<dbReference type="EMBL" id="JBHULE010000008">
    <property type="protein sequence ID" value="MFD2562501.1"/>
    <property type="molecule type" value="Genomic_DNA"/>
</dbReference>
<dbReference type="RefSeq" id="WP_378291148.1">
    <property type="nucleotide sequence ID" value="NZ_JBHULE010000008.1"/>
</dbReference>